<feature type="transmembrane region" description="Helical" evidence="7">
    <location>
        <begin position="25"/>
        <end position="48"/>
    </location>
</feature>
<keyword evidence="5 7" id="KW-1133">Transmembrane helix</keyword>
<feature type="transmembrane region" description="Helical" evidence="7">
    <location>
        <begin position="264"/>
        <end position="281"/>
    </location>
</feature>
<dbReference type="Proteomes" id="UP001219901">
    <property type="component" value="Chromosome"/>
</dbReference>
<keyword evidence="4 7" id="KW-0812">Transmembrane</keyword>
<dbReference type="InterPro" id="IPR010290">
    <property type="entry name" value="TM_effector"/>
</dbReference>
<dbReference type="GO" id="GO:0022857">
    <property type="term" value="F:transmembrane transporter activity"/>
    <property type="evidence" value="ECO:0007669"/>
    <property type="project" value="InterPro"/>
</dbReference>
<dbReference type="PROSITE" id="PS50850">
    <property type="entry name" value="MFS"/>
    <property type="match status" value="1"/>
</dbReference>
<dbReference type="CDD" id="cd06173">
    <property type="entry name" value="MFS_MefA_like"/>
    <property type="match status" value="1"/>
</dbReference>
<feature type="transmembrane region" description="Helical" evidence="7">
    <location>
        <begin position="151"/>
        <end position="168"/>
    </location>
</feature>
<dbReference type="EMBL" id="WMBE01000005">
    <property type="protein sequence ID" value="MDG0867990.1"/>
    <property type="molecule type" value="Genomic_DNA"/>
</dbReference>
<dbReference type="InterPro" id="IPR020846">
    <property type="entry name" value="MFS_dom"/>
</dbReference>
<gene>
    <name evidence="9" type="ORF">GKO46_13045</name>
    <name evidence="10" type="ORF">GKO48_03570</name>
</gene>
<keyword evidence="2" id="KW-0813">Transport</keyword>
<dbReference type="PANTHER" id="PTHR23513">
    <property type="entry name" value="INTEGRAL MEMBRANE EFFLUX PROTEIN-RELATED"/>
    <property type="match status" value="1"/>
</dbReference>
<evidence type="ECO:0000313" key="12">
    <source>
        <dbReference type="Proteomes" id="UP001321249"/>
    </source>
</evidence>
<proteinExistence type="predicted"/>
<reference evidence="11 12" key="1">
    <citation type="submission" date="2019-11" db="EMBL/GenBank/DDBJ databases">
        <authorList>
            <person name="Cho J.-C."/>
        </authorList>
    </citation>
    <scope>NUCLEOTIDE SEQUENCE [LARGE SCALE GENOMIC DNA]</scope>
    <source>
        <strain evidence="10 11">JH1073</strain>
        <strain evidence="9 12">JH702</strain>
    </source>
</reference>
<accession>A0AAJ6CQX9</accession>
<dbReference type="PRINTS" id="PR01988">
    <property type="entry name" value="EXPORTERBACE"/>
</dbReference>
<dbReference type="GO" id="GO:0005886">
    <property type="term" value="C:plasma membrane"/>
    <property type="evidence" value="ECO:0007669"/>
    <property type="project" value="UniProtKB-SubCell"/>
</dbReference>
<feature type="transmembrane region" description="Helical" evidence="7">
    <location>
        <begin position="55"/>
        <end position="76"/>
    </location>
</feature>
<feature type="transmembrane region" description="Helical" evidence="7">
    <location>
        <begin position="287"/>
        <end position="314"/>
    </location>
</feature>
<evidence type="ECO:0000313" key="10">
    <source>
        <dbReference type="EMBL" id="WFG38721.1"/>
    </source>
</evidence>
<feature type="transmembrane region" description="Helical" evidence="7">
    <location>
        <begin position="237"/>
        <end position="257"/>
    </location>
</feature>
<dbReference type="PANTHER" id="PTHR23513:SF6">
    <property type="entry name" value="MAJOR FACILITATOR SUPERFAMILY ASSOCIATED DOMAIN-CONTAINING PROTEIN"/>
    <property type="match status" value="1"/>
</dbReference>
<protein>
    <submittedName>
        <fullName evidence="10">MFS transporter</fullName>
    </submittedName>
</protein>
<dbReference type="InterPro" id="IPR036259">
    <property type="entry name" value="MFS_trans_sf"/>
</dbReference>
<keyword evidence="3" id="KW-1003">Cell membrane</keyword>
<reference evidence="11" key="3">
    <citation type="submission" date="2023-06" db="EMBL/GenBank/DDBJ databases">
        <title>Pangenomics reveal diversification of enzyme families and niche specialization in globally abundant SAR202 bacteria.</title>
        <authorList>
            <person name="Saw J.H.W."/>
        </authorList>
    </citation>
    <scope>NUCLEOTIDE SEQUENCE [LARGE SCALE GENOMIC DNA]</scope>
    <source>
        <strain evidence="11">JH1073</strain>
    </source>
</reference>
<feature type="transmembrane region" description="Helical" evidence="7">
    <location>
        <begin position="198"/>
        <end position="217"/>
    </location>
</feature>
<keyword evidence="11" id="KW-1185">Reference proteome</keyword>
<evidence type="ECO:0000256" key="4">
    <source>
        <dbReference type="ARBA" id="ARBA00022692"/>
    </source>
</evidence>
<reference evidence="10" key="2">
    <citation type="journal article" date="2023" name="Nat. Commun.">
        <title>Cultivation of marine bacteria of the SAR202 clade.</title>
        <authorList>
            <person name="Lim Y."/>
            <person name="Seo J.H."/>
            <person name="Giovannoni S.J."/>
            <person name="Kang I."/>
            <person name="Cho J.C."/>
        </authorList>
    </citation>
    <scope>NUCLEOTIDE SEQUENCE</scope>
    <source>
        <strain evidence="10">JH1073</strain>
    </source>
</reference>
<dbReference type="Pfam" id="PF05977">
    <property type="entry name" value="MFS_3"/>
    <property type="match status" value="1"/>
</dbReference>
<evidence type="ECO:0000256" key="5">
    <source>
        <dbReference type="ARBA" id="ARBA00022989"/>
    </source>
</evidence>
<dbReference type="SUPFAM" id="SSF103473">
    <property type="entry name" value="MFS general substrate transporter"/>
    <property type="match status" value="1"/>
</dbReference>
<comment type="subcellular location">
    <subcellularLocation>
        <location evidence="1">Cell membrane</location>
        <topology evidence="1">Multi-pass membrane protein</topology>
    </subcellularLocation>
</comment>
<evidence type="ECO:0000256" key="3">
    <source>
        <dbReference type="ARBA" id="ARBA00022475"/>
    </source>
</evidence>
<dbReference type="Gene3D" id="1.20.1250.20">
    <property type="entry name" value="MFS general substrate transporter like domains"/>
    <property type="match status" value="2"/>
</dbReference>
<evidence type="ECO:0000256" key="6">
    <source>
        <dbReference type="ARBA" id="ARBA00023136"/>
    </source>
</evidence>
<keyword evidence="6 7" id="KW-0472">Membrane</keyword>
<name>A0AAJ6CQX9_9CHLR</name>
<evidence type="ECO:0000256" key="1">
    <source>
        <dbReference type="ARBA" id="ARBA00004651"/>
    </source>
</evidence>
<organism evidence="10 11">
    <name type="scientific">Candidatus Lucifugimonas marina</name>
    <dbReference type="NCBI Taxonomy" id="3038979"/>
    <lineage>
        <taxon>Bacteria</taxon>
        <taxon>Bacillati</taxon>
        <taxon>Chloroflexota</taxon>
        <taxon>Dehalococcoidia</taxon>
        <taxon>SAR202 cluster</taxon>
        <taxon>Candidatus Lucifugimonadales</taxon>
        <taxon>Candidatus Lucifugimonadaceae</taxon>
        <taxon>Candidatus Lucifugimonas</taxon>
    </lineage>
</organism>
<dbReference type="InterPro" id="IPR022324">
    <property type="entry name" value="Bacilysin_exporter_BacE_put"/>
</dbReference>
<dbReference type="AlphaFoldDB" id="A0AAJ6CQX9"/>
<evidence type="ECO:0000256" key="7">
    <source>
        <dbReference type="SAM" id="Phobius"/>
    </source>
</evidence>
<evidence type="ECO:0000313" key="11">
    <source>
        <dbReference type="Proteomes" id="UP001219901"/>
    </source>
</evidence>
<evidence type="ECO:0000256" key="2">
    <source>
        <dbReference type="ARBA" id="ARBA00022448"/>
    </source>
</evidence>
<feature type="domain" description="Major facilitator superfamily (MFS) profile" evidence="8">
    <location>
        <begin position="1"/>
        <end position="376"/>
    </location>
</feature>
<dbReference type="Proteomes" id="UP001321249">
    <property type="component" value="Unassembled WGS sequence"/>
</dbReference>
<feature type="transmembrane region" description="Helical" evidence="7">
    <location>
        <begin position="323"/>
        <end position="345"/>
    </location>
</feature>
<sequence length="389" mass="41830">MTGTMMWLEMLVVALVTLELTDSPFLVSVTFFLRFIPMLFGFGIGVIAERLNRKYLMTVGLAVQAATSAVLAALIISDQIEYWHLALGSFLIGAVMASEFPVRRTMIGEVVSRSSVGRAVSLEQTTNSLFRILGPFIGGVFLATIGAQGGFLLGVILYSIGVLIALSMKYSRPTTTEAPAGPKTQIIEGVRYIRKSQVMIGTLGVTLILNVFGFSYMSQQPVVAKQVLQVSDVLIGILQSVEGAGAFIGATLIVIFAKPHHYTRIYMWGSLLFIVAIVLFSQSTNYWLTLIILFFGGMGMSGFATMQSAIMIYVSSPKMRGRVLGSVAVFIGIGPFGQLGIGALANILDPATAVLITALTGIVFMFIAFVLYPAMNKPSSLETDAEAAR</sequence>
<dbReference type="EMBL" id="CP046147">
    <property type="protein sequence ID" value="WFG38721.1"/>
    <property type="molecule type" value="Genomic_DNA"/>
</dbReference>
<evidence type="ECO:0000259" key="8">
    <source>
        <dbReference type="PROSITE" id="PS50850"/>
    </source>
</evidence>
<evidence type="ECO:0000313" key="9">
    <source>
        <dbReference type="EMBL" id="MDG0867990.1"/>
    </source>
</evidence>
<feature type="transmembrane region" description="Helical" evidence="7">
    <location>
        <begin position="351"/>
        <end position="372"/>
    </location>
</feature>